<keyword evidence="3" id="KW-0805">Transcription regulation</keyword>
<dbReference type="GO" id="GO:0003677">
    <property type="term" value="F:DNA binding"/>
    <property type="evidence" value="ECO:0007669"/>
    <property type="project" value="UniProtKB-KW"/>
</dbReference>
<evidence type="ECO:0000256" key="5">
    <source>
        <dbReference type="ARBA" id="ARBA00023163"/>
    </source>
</evidence>
<comment type="subcellular location">
    <subcellularLocation>
        <location evidence="1">Nucleus</location>
    </subcellularLocation>
</comment>
<keyword evidence="4" id="KW-0238">DNA-binding</keyword>
<dbReference type="Proteomes" id="UP000823749">
    <property type="component" value="Chromosome 7"/>
</dbReference>
<sequence length="212" mass="24848">MPPETIDIINSGDRLWYVKIDDGKLTEGWDKIVHAHNIEDNFILLFGFVGHLQFDLYVFNTEGCEVKYQWSSALPIHNLNAPIGWDAEMAMHNSNDAVTLTAYSPRLFRASSHFMRCAILLTYTDLQRLRLPQYLKALCNQHNRREFTLISKSRRWTVEYSNGFSVGVGWKSFVHAHDLSTYHTLVINSYVHIELHIMVFDPNNYERIYSWY</sequence>
<reference evidence="8" key="1">
    <citation type="submission" date="2020-08" db="EMBL/GenBank/DDBJ databases">
        <title>Plant Genome Project.</title>
        <authorList>
            <person name="Zhang R.-G."/>
        </authorList>
    </citation>
    <scope>NUCLEOTIDE SEQUENCE</scope>
    <source>
        <strain evidence="8">WSP0</strain>
        <tissue evidence="8">Leaf</tissue>
    </source>
</reference>
<evidence type="ECO:0000259" key="7">
    <source>
        <dbReference type="PROSITE" id="PS50863"/>
    </source>
</evidence>
<organism evidence="8 9">
    <name type="scientific">Rhododendron griersonianum</name>
    <dbReference type="NCBI Taxonomy" id="479676"/>
    <lineage>
        <taxon>Eukaryota</taxon>
        <taxon>Viridiplantae</taxon>
        <taxon>Streptophyta</taxon>
        <taxon>Embryophyta</taxon>
        <taxon>Tracheophyta</taxon>
        <taxon>Spermatophyta</taxon>
        <taxon>Magnoliopsida</taxon>
        <taxon>eudicotyledons</taxon>
        <taxon>Gunneridae</taxon>
        <taxon>Pentapetalae</taxon>
        <taxon>asterids</taxon>
        <taxon>Ericales</taxon>
        <taxon>Ericaceae</taxon>
        <taxon>Ericoideae</taxon>
        <taxon>Rhodoreae</taxon>
        <taxon>Rhododendron</taxon>
    </lineage>
</organism>
<comment type="caution">
    <text evidence="8">The sequence shown here is derived from an EMBL/GenBank/DDBJ whole genome shotgun (WGS) entry which is preliminary data.</text>
</comment>
<gene>
    <name evidence="8" type="ORF">RHGRI_021936</name>
</gene>
<evidence type="ECO:0000256" key="1">
    <source>
        <dbReference type="ARBA" id="ARBA00004123"/>
    </source>
</evidence>
<evidence type="ECO:0000313" key="9">
    <source>
        <dbReference type="Proteomes" id="UP000823749"/>
    </source>
</evidence>
<dbReference type="AlphaFoldDB" id="A0AAV6JRC9"/>
<evidence type="ECO:0000256" key="3">
    <source>
        <dbReference type="ARBA" id="ARBA00023015"/>
    </source>
</evidence>
<dbReference type="Gene3D" id="2.40.330.10">
    <property type="entry name" value="DNA-binding pseudobarrel domain"/>
    <property type="match status" value="2"/>
</dbReference>
<evidence type="ECO:0000313" key="8">
    <source>
        <dbReference type="EMBL" id="KAG5542234.1"/>
    </source>
</evidence>
<dbReference type="PANTHER" id="PTHR31674:SF62">
    <property type="entry name" value="B3 DOMAIN-CONTAINING PROTEIN REM14-RELATED"/>
    <property type="match status" value="1"/>
</dbReference>
<dbReference type="InterPro" id="IPR039218">
    <property type="entry name" value="REM_fam"/>
</dbReference>
<dbReference type="SUPFAM" id="SSF101936">
    <property type="entry name" value="DNA-binding pseudobarrel domain"/>
    <property type="match status" value="2"/>
</dbReference>
<dbReference type="InterPro" id="IPR003340">
    <property type="entry name" value="B3_DNA-bd"/>
</dbReference>
<dbReference type="PROSITE" id="PS50863">
    <property type="entry name" value="B3"/>
    <property type="match status" value="2"/>
</dbReference>
<name>A0AAV6JRC9_9ERIC</name>
<keyword evidence="6" id="KW-0539">Nucleus</keyword>
<dbReference type="PANTHER" id="PTHR31674">
    <property type="entry name" value="B3 DOMAIN-CONTAINING PROTEIN REM-LIKE 3-RELATED"/>
    <property type="match status" value="1"/>
</dbReference>
<keyword evidence="2" id="KW-0677">Repeat</keyword>
<feature type="domain" description="TF-B3" evidence="7">
    <location>
        <begin position="1"/>
        <end position="62"/>
    </location>
</feature>
<dbReference type="InterPro" id="IPR015300">
    <property type="entry name" value="DNA-bd_pseudobarrel_sf"/>
</dbReference>
<keyword evidence="5" id="KW-0804">Transcription</keyword>
<dbReference type="EMBL" id="JACTNZ010000007">
    <property type="protein sequence ID" value="KAG5542234.1"/>
    <property type="molecule type" value="Genomic_DNA"/>
</dbReference>
<accession>A0AAV6JRC9</accession>
<proteinExistence type="predicted"/>
<dbReference type="GO" id="GO:0005634">
    <property type="term" value="C:nucleus"/>
    <property type="evidence" value="ECO:0007669"/>
    <property type="project" value="UniProtKB-SubCell"/>
</dbReference>
<evidence type="ECO:0000256" key="6">
    <source>
        <dbReference type="ARBA" id="ARBA00023242"/>
    </source>
</evidence>
<evidence type="ECO:0000256" key="4">
    <source>
        <dbReference type="ARBA" id="ARBA00023125"/>
    </source>
</evidence>
<keyword evidence="9" id="KW-1185">Reference proteome</keyword>
<protein>
    <recommendedName>
        <fullName evidence="7">TF-B3 domain-containing protein</fullName>
    </recommendedName>
</protein>
<feature type="domain" description="TF-B3" evidence="7">
    <location>
        <begin position="114"/>
        <end position="203"/>
    </location>
</feature>
<evidence type="ECO:0000256" key="2">
    <source>
        <dbReference type="ARBA" id="ARBA00022737"/>
    </source>
</evidence>